<organism evidence="2">
    <name type="scientific">freshwater metagenome</name>
    <dbReference type="NCBI Taxonomy" id="449393"/>
    <lineage>
        <taxon>unclassified sequences</taxon>
        <taxon>metagenomes</taxon>
        <taxon>ecological metagenomes</taxon>
    </lineage>
</organism>
<evidence type="ECO:0000313" key="2">
    <source>
        <dbReference type="EMBL" id="CAB4916618.1"/>
    </source>
</evidence>
<sequence length="148" mass="15993">MVKDDIPQDPIAAILAYADWMTEDVAQRLYAARQDLADAADRAPDDAVEIAAVRDRLMSIVRGLHEIAGVLRADRDGAPPLERVEELAGRVERHCLDAEALMARGLSLIDRRAAVVQPLPVRRAVRGDGPFAEPADGAPVPLRRSSAG</sequence>
<gene>
    <name evidence="2" type="ORF">UFOPK3564_01602</name>
</gene>
<accession>A0A6J7HBR6</accession>
<name>A0A6J7HBR6_9ZZZZ</name>
<protein>
    <submittedName>
        <fullName evidence="2">Unannotated protein</fullName>
    </submittedName>
</protein>
<dbReference type="AlphaFoldDB" id="A0A6J7HBR6"/>
<dbReference type="EMBL" id="CAFBMK010000084">
    <property type="protein sequence ID" value="CAB4916618.1"/>
    <property type="molecule type" value="Genomic_DNA"/>
</dbReference>
<evidence type="ECO:0000256" key="1">
    <source>
        <dbReference type="SAM" id="MobiDB-lite"/>
    </source>
</evidence>
<feature type="region of interest" description="Disordered" evidence="1">
    <location>
        <begin position="126"/>
        <end position="148"/>
    </location>
</feature>
<reference evidence="2" key="1">
    <citation type="submission" date="2020-05" db="EMBL/GenBank/DDBJ databases">
        <authorList>
            <person name="Chiriac C."/>
            <person name="Salcher M."/>
            <person name="Ghai R."/>
            <person name="Kavagutti S V."/>
        </authorList>
    </citation>
    <scope>NUCLEOTIDE SEQUENCE</scope>
</reference>
<proteinExistence type="predicted"/>